<dbReference type="PANTHER" id="PTHR32071">
    <property type="entry name" value="TRANSCRIPTIONAL REGULATORY PROTEIN"/>
    <property type="match status" value="1"/>
</dbReference>
<dbReference type="GO" id="GO:0000160">
    <property type="term" value="P:phosphorelay signal transduction system"/>
    <property type="evidence" value="ECO:0007669"/>
    <property type="project" value="InterPro"/>
</dbReference>
<dbReference type="Pfam" id="PF00158">
    <property type="entry name" value="Sigma54_activat"/>
    <property type="match status" value="1"/>
</dbReference>
<accession>A0AAJ0UFT7</accession>
<dbReference type="SMART" id="SM00448">
    <property type="entry name" value="REC"/>
    <property type="match status" value="1"/>
</dbReference>
<organism evidence="9 10">
    <name type="scientific">Halochromatium salexigens</name>
    <name type="common">Chromatium salexigens</name>
    <dbReference type="NCBI Taxonomy" id="49447"/>
    <lineage>
        <taxon>Bacteria</taxon>
        <taxon>Pseudomonadati</taxon>
        <taxon>Pseudomonadota</taxon>
        <taxon>Gammaproteobacteria</taxon>
        <taxon>Chromatiales</taxon>
        <taxon>Chromatiaceae</taxon>
        <taxon>Halochromatium</taxon>
    </lineage>
</organism>
<proteinExistence type="predicted"/>
<reference evidence="9" key="1">
    <citation type="submission" date="2017-05" db="EMBL/GenBank/DDBJ databases">
        <authorList>
            <person name="Imhoff J.F."/>
            <person name="Rahn T."/>
            <person name="Kuenzel S."/>
            <person name="Neulinger S.C."/>
        </authorList>
    </citation>
    <scope>NUCLEOTIDE SEQUENCE</scope>
    <source>
        <strain evidence="9">DSM 4395</strain>
    </source>
</reference>
<keyword evidence="6" id="KW-0597">Phosphoprotein</keyword>
<evidence type="ECO:0000256" key="6">
    <source>
        <dbReference type="PROSITE-ProRule" id="PRU00169"/>
    </source>
</evidence>
<feature type="modified residue" description="4-aspartylphosphate" evidence="6">
    <location>
        <position position="53"/>
    </location>
</feature>
<sequence>MSSRLLIIEDDAALAEMLTMHFEDNGLAVARSDGIQTGLSQARAAPPDLVLLDQQLPDGRGCDLIAALLELDAELPILMMTGKHDLELAIDAIQQGAADFVHKPIEIDDLQARVEHLLAQRHAANVANTAASSQAAEPLEVAAGRDLIGRSQAMLTVSKAIALSARSAASMLISGESGTGKEVVAHLIHQHSGRTGPFVAVNCAAIVDTLLESELFGHEKGAFTGAQARKQGRFEQAEDGTLFLDEIGELAPPLQAKLLRALQERVFERVGGTESITTNARVIAATNRDLLAEAEAEAGRFREDLVYRLKVIEIRVPPLRERCEDIPLLVEGLLKRIAERLGQARPRITDAALRELATYDWPGNVRELENLLTQAVLHARHALITPDLLPLGAARPTEAHATGASPAETAGAHLAASPLQTLAEIEAAHIQRVLDHTQGHKGRSCEVLAISRPALDRKITKYGLRVPARAS</sequence>
<evidence type="ECO:0000256" key="1">
    <source>
        <dbReference type="ARBA" id="ARBA00022741"/>
    </source>
</evidence>
<dbReference type="CDD" id="cd00009">
    <property type="entry name" value="AAA"/>
    <property type="match status" value="1"/>
</dbReference>
<dbReference type="EMBL" id="NHSF01000054">
    <property type="protein sequence ID" value="MBK5930531.1"/>
    <property type="molecule type" value="Genomic_DNA"/>
</dbReference>
<dbReference type="Proteomes" id="UP001296967">
    <property type="component" value="Unassembled WGS sequence"/>
</dbReference>
<evidence type="ECO:0000256" key="5">
    <source>
        <dbReference type="ARBA" id="ARBA00023163"/>
    </source>
</evidence>
<dbReference type="SUPFAM" id="SSF46689">
    <property type="entry name" value="Homeodomain-like"/>
    <property type="match status" value="1"/>
</dbReference>
<dbReference type="Gene3D" id="1.10.10.60">
    <property type="entry name" value="Homeodomain-like"/>
    <property type="match status" value="1"/>
</dbReference>
<evidence type="ECO:0000259" key="8">
    <source>
        <dbReference type="PROSITE" id="PS50110"/>
    </source>
</evidence>
<evidence type="ECO:0000256" key="2">
    <source>
        <dbReference type="ARBA" id="ARBA00022840"/>
    </source>
</evidence>
<dbReference type="SUPFAM" id="SSF52540">
    <property type="entry name" value="P-loop containing nucleoside triphosphate hydrolases"/>
    <property type="match status" value="1"/>
</dbReference>
<dbReference type="InterPro" id="IPR011006">
    <property type="entry name" value="CheY-like_superfamily"/>
</dbReference>
<evidence type="ECO:0000256" key="4">
    <source>
        <dbReference type="ARBA" id="ARBA00023125"/>
    </source>
</evidence>
<dbReference type="Gene3D" id="1.10.8.60">
    <property type="match status" value="1"/>
</dbReference>
<dbReference type="FunFam" id="3.40.50.300:FF:000006">
    <property type="entry name" value="DNA-binding transcriptional regulator NtrC"/>
    <property type="match status" value="1"/>
</dbReference>
<dbReference type="InterPro" id="IPR009057">
    <property type="entry name" value="Homeodomain-like_sf"/>
</dbReference>
<dbReference type="PROSITE" id="PS00688">
    <property type="entry name" value="SIGMA54_INTERACT_3"/>
    <property type="match status" value="1"/>
</dbReference>
<gene>
    <name evidence="9" type="ORF">CCR82_08355</name>
</gene>
<evidence type="ECO:0000313" key="9">
    <source>
        <dbReference type="EMBL" id="MBK5930531.1"/>
    </source>
</evidence>
<dbReference type="InterPro" id="IPR058031">
    <property type="entry name" value="AAA_lid_NorR"/>
</dbReference>
<name>A0AAJ0UFT7_HALSE</name>
<dbReference type="InterPro" id="IPR027417">
    <property type="entry name" value="P-loop_NTPase"/>
</dbReference>
<dbReference type="Pfam" id="PF25601">
    <property type="entry name" value="AAA_lid_14"/>
    <property type="match status" value="1"/>
</dbReference>
<dbReference type="PROSITE" id="PS50110">
    <property type="entry name" value="RESPONSE_REGULATORY"/>
    <property type="match status" value="1"/>
</dbReference>
<dbReference type="InterPro" id="IPR002078">
    <property type="entry name" value="Sigma_54_int"/>
</dbReference>
<dbReference type="Pfam" id="PF02954">
    <property type="entry name" value="HTH_8"/>
    <property type="match status" value="1"/>
</dbReference>
<dbReference type="AlphaFoldDB" id="A0AAJ0UFT7"/>
<dbReference type="RefSeq" id="WP_201245023.1">
    <property type="nucleotide sequence ID" value="NZ_NHSF01000054.1"/>
</dbReference>
<feature type="domain" description="Response regulatory" evidence="8">
    <location>
        <begin position="4"/>
        <end position="118"/>
    </location>
</feature>
<keyword evidence="1" id="KW-0547">Nucleotide-binding</keyword>
<keyword evidence="4" id="KW-0238">DNA-binding</keyword>
<dbReference type="InterPro" id="IPR025662">
    <property type="entry name" value="Sigma_54_int_dom_ATP-bd_1"/>
</dbReference>
<evidence type="ECO:0000259" key="7">
    <source>
        <dbReference type="PROSITE" id="PS50045"/>
    </source>
</evidence>
<dbReference type="PANTHER" id="PTHR32071:SF117">
    <property type="entry name" value="PTS-DEPENDENT DIHYDROXYACETONE KINASE OPERON REGULATORY PROTEIN-RELATED"/>
    <property type="match status" value="1"/>
</dbReference>
<evidence type="ECO:0000313" key="10">
    <source>
        <dbReference type="Proteomes" id="UP001296967"/>
    </source>
</evidence>
<dbReference type="GO" id="GO:0043565">
    <property type="term" value="F:sequence-specific DNA binding"/>
    <property type="evidence" value="ECO:0007669"/>
    <property type="project" value="InterPro"/>
</dbReference>
<keyword evidence="3" id="KW-0805">Transcription regulation</keyword>
<dbReference type="SUPFAM" id="SSF52172">
    <property type="entry name" value="CheY-like"/>
    <property type="match status" value="1"/>
</dbReference>
<dbReference type="CDD" id="cd00156">
    <property type="entry name" value="REC"/>
    <property type="match status" value="1"/>
</dbReference>
<dbReference type="PROSITE" id="PS00675">
    <property type="entry name" value="SIGMA54_INTERACT_1"/>
    <property type="match status" value="1"/>
</dbReference>
<keyword evidence="10" id="KW-1185">Reference proteome</keyword>
<dbReference type="InterPro" id="IPR002197">
    <property type="entry name" value="HTH_Fis"/>
</dbReference>
<dbReference type="SMART" id="SM00382">
    <property type="entry name" value="AAA"/>
    <property type="match status" value="1"/>
</dbReference>
<dbReference type="Gene3D" id="3.40.50.2300">
    <property type="match status" value="1"/>
</dbReference>
<dbReference type="GO" id="GO:0005524">
    <property type="term" value="F:ATP binding"/>
    <property type="evidence" value="ECO:0007669"/>
    <property type="project" value="UniProtKB-KW"/>
</dbReference>
<keyword evidence="2" id="KW-0067">ATP-binding</keyword>
<dbReference type="GO" id="GO:0006355">
    <property type="term" value="P:regulation of DNA-templated transcription"/>
    <property type="evidence" value="ECO:0007669"/>
    <property type="project" value="InterPro"/>
</dbReference>
<evidence type="ECO:0000256" key="3">
    <source>
        <dbReference type="ARBA" id="ARBA00023015"/>
    </source>
</evidence>
<dbReference type="InterPro" id="IPR025944">
    <property type="entry name" value="Sigma_54_int_dom_CS"/>
</dbReference>
<feature type="domain" description="Sigma-54 factor interaction" evidence="7">
    <location>
        <begin position="147"/>
        <end position="377"/>
    </location>
</feature>
<dbReference type="InterPro" id="IPR001789">
    <property type="entry name" value="Sig_transdc_resp-reg_receiver"/>
</dbReference>
<dbReference type="Gene3D" id="3.40.50.300">
    <property type="entry name" value="P-loop containing nucleotide triphosphate hydrolases"/>
    <property type="match status" value="1"/>
</dbReference>
<comment type="caution">
    <text evidence="9">The sequence shown here is derived from an EMBL/GenBank/DDBJ whole genome shotgun (WGS) entry which is preliminary data.</text>
</comment>
<keyword evidence="5" id="KW-0804">Transcription</keyword>
<reference evidence="9" key="2">
    <citation type="journal article" date="2020" name="Microorganisms">
        <title>Osmotic Adaptation and Compatible Solute Biosynthesis of Phototrophic Bacteria as Revealed from Genome Analyses.</title>
        <authorList>
            <person name="Imhoff J.F."/>
            <person name="Rahn T."/>
            <person name="Kunzel S."/>
            <person name="Keller A."/>
            <person name="Neulinger S.C."/>
        </authorList>
    </citation>
    <scope>NUCLEOTIDE SEQUENCE</scope>
    <source>
        <strain evidence="9">DSM 4395</strain>
    </source>
</reference>
<dbReference type="PROSITE" id="PS50045">
    <property type="entry name" value="SIGMA54_INTERACT_4"/>
    <property type="match status" value="1"/>
</dbReference>
<dbReference type="Pfam" id="PF00072">
    <property type="entry name" value="Response_reg"/>
    <property type="match status" value="1"/>
</dbReference>
<dbReference type="InterPro" id="IPR003593">
    <property type="entry name" value="AAA+_ATPase"/>
</dbReference>
<protein>
    <submittedName>
        <fullName evidence="9">Sigma-54-dependent Fis family transcriptional regulator</fullName>
    </submittedName>
</protein>